<sequence>MRIVGKILKGLLLLVVLLVVGAAGWLYFAPPALIRVGTAYSAKIVCSNHFLAGRDAQAVLALDVQAPGHPLLKYIYVDVDEAAGSVSAKLLGLFGEGRAVYREGAGCATLPAGAELAALGPIPAAGTPNPNALWPFGERVEVSQDPALAAVLDDAALTGPGMRAVVVVHNGRIVGERYGDGSGPDTPLLGWSMTKSVTAAIIGTLVGEGRLSLDQDGLFEEWDVDERGTITIADLMAMSSGLEFNEDYGDVTDVTRMLYLQPDMATFAADKPLAGPIGETFSYSSGTTVLLSRIWQNAFEDPAEAFAFPREALFAPIGMTSAVLEPDASGTFVGSSYLYATGRDWARFGQFLLEEGEWRGQQVLPEGFVSWMREEAPASAGKYGRGQVWLEGSDAGASAPGLLEDTFWLRGHDGQTVAVVPSQRLVVVRLGLTPSKLGHRPEPLVAALAALLPAEND</sequence>
<dbReference type="InterPro" id="IPR050789">
    <property type="entry name" value="Diverse_Enzym_Activities"/>
</dbReference>
<comment type="caution">
    <text evidence="2">The sequence shown here is derived from an EMBL/GenBank/DDBJ whole genome shotgun (WGS) entry which is preliminary data.</text>
</comment>
<gene>
    <name evidence="2" type="ORF">V1479_19320</name>
</gene>
<feature type="domain" description="Beta-lactamase-related" evidence="1">
    <location>
        <begin position="164"/>
        <end position="430"/>
    </location>
</feature>
<dbReference type="Gene3D" id="3.40.710.10">
    <property type="entry name" value="DD-peptidase/beta-lactamase superfamily"/>
    <property type="match status" value="1"/>
</dbReference>
<dbReference type="EC" id="3.-.-.-" evidence="2"/>
<dbReference type="EMBL" id="JAZHFV010000006">
    <property type="protein sequence ID" value="MEX4009469.1"/>
    <property type="molecule type" value="Genomic_DNA"/>
</dbReference>
<proteinExistence type="predicted"/>
<evidence type="ECO:0000313" key="3">
    <source>
        <dbReference type="Proteomes" id="UP001559025"/>
    </source>
</evidence>
<keyword evidence="2" id="KW-0378">Hydrolase</keyword>
<dbReference type="GO" id="GO:0016787">
    <property type="term" value="F:hydrolase activity"/>
    <property type="evidence" value="ECO:0007669"/>
    <property type="project" value="UniProtKB-KW"/>
</dbReference>
<evidence type="ECO:0000313" key="2">
    <source>
        <dbReference type="EMBL" id="MEX4009469.1"/>
    </source>
</evidence>
<organism evidence="2 3">
    <name type="scientific">Neoaquamicrobium sediminum</name>
    <dbReference type="NCBI Taxonomy" id="1849104"/>
    <lineage>
        <taxon>Bacteria</taxon>
        <taxon>Pseudomonadati</taxon>
        <taxon>Pseudomonadota</taxon>
        <taxon>Alphaproteobacteria</taxon>
        <taxon>Hyphomicrobiales</taxon>
        <taxon>Phyllobacteriaceae</taxon>
        <taxon>Neoaquamicrobium</taxon>
    </lineage>
</organism>
<protein>
    <submittedName>
        <fullName evidence="2">Serine hydrolase</fullName>
        <ecNumber evidence="2">3.-.-.-</ecNumber>
    </submittedName>
</protein>
<evidence type="ECO:0000259" key="1">
    <source>
        <dbReference type="Pfam" id="PF00144"/>
    </source>
</evidence>
<keyword evidence="3" id="KW-1185">Reference proteome</keyword>
<dbReference type="RefSeq" id="WP_368804385.1">
    <property type="nucleotide sequence ID" value="NZ_JAZHFV010000006.1"/>
</dbReference>
<dbReference type="Proteomes" id="UP001559025">
    <property type="component" value="Unassembled WGS sequence"/>
</dbReference>
<reference evidence="2 3" key="1">
    <citation type="submission" date="2024-01" db="EMBL/GenBank/DDBJ databases">
        <title>New evidence supports the origin of RcGTA from prophage.</title>
        <authorList>
            <person name="Xu Y."/>
            <person name="Liu B."/>
            <person name="Chen F."/>
        </authorList>
    </citation>
    <scope>NUCLEOTIDE SEQUENCE [LARGE SCALE GENOMIC DNA]</scope>
    <source>
        <strain evidence="2 3">CBW1107-2</strain>
    </source>
</reference>
<dbReference type="Pfam" id="PF00144">
    <property type="entry name" value="Beta-lactamase"/>
    <property type="match status" value="1"/>
</dbReference>
<accession>A0ABV3WXP9</accession>
<name>A0ABV3WXP9_9HYPH</name>
<dbReference type="PANTHER" id="PTHR43283">
    <property type="entry name" value="BETA-LACTAMASE-RELATED"/>
    <property type="match status" value="1"/>
</dbReference>
<dbReference type="SUPFAM" id="SSF56601">
    <property type="entry name" value="beta-lactamase/transpeptidase-like"/>
    <property type="match status" value="1"/>
</dbReference>
<dbReference type="InterPro" id="IPR012338">
    <property type="entry name" value="Beta-lactam/transpept-like"/>
</dbReference>
<dbReference type="InterPro" id="IPR001466">
    <property type="entry name" value="Beta-lactam-related"/>
</dbReference>
<dbReference type="PANTHER" id="PTHR43283:SF7">
    <property type="entry name" value="BETA-LACTAMASE-RELATED DOMAIN-CONTAINING PROTEIN"/>
    <property type="match status" value="1"/>
</dbReference>